<dbReference type="PANTHER" id="PTHR33254">
    <property type="entry name" value="4-HYDROXY-4-METHYL-2-OXOGLUTARATE ALDOLASE 3-RELATED"/>
    <property type="match status" value="1"/>
</dbReference>
<keyword evidence="15" id="KW-1185">Reference proteome</keyword>
<evidence type="ECO:0000256" key="2">
    <source>
        <dbReference type="ARBA" id="ARBA00001968"/>
    </source>
</evidence>
<dbReference type="Pfam" id="PF03737">
    <property type="entry name" value="RraA-like"/>
    <property type="match status" value="1"/>
</dbReference>
<feature type="binding site" evidence="13">
    <location>
        <position position="111"/>
    </location>
    <ligand>
        <name>substrate</name>
    </ligand>
</feature>
<evidence type="ECO:0000256" key="11">
    <source>
        <dbReference type="ARBA" id="ARBA00032305"/>
    </source>
</evidence>
<organism evidence="14 15">
    <name type="scientific">Geodermatophilus sabuli</name>
    <dbReference type="NCBI Taxonomy" id="1564158"/>
    <lineage>
        <taxon>Bacteria</taxon>
        <taxon>Bacillati</taxon>
        <taxon>Actinomycetota</taxon>
        <taxon>Actinomycetes</taxon>
        <taxon>Geodermatophilales</taxon>
        <taxon>Geodermatophilaceae</taxon>
        <taxon>Geodermatophilus</taxon>
    </lineage>
</organism>
<gene>
    <name evidence="14" type="ORF">GCU56_04465</name>
</gene>
<evidence type="ECO:0000256" key="4">
    <source>
        <dbReference type="ARBA" id="ARBA00011233"/>
    </source>
</evidence>
<evidence type="ECO:0000256" key="8">
    <source>
        <dbReference type="ARBA" id="ARBA00025046"/>
    </source>
</evidence>
<comment type="function">
    <text evidence="8">Catalyzes the aldol cleavage of 4-hydroxy-4-methyl-2-oxoglutarate (HMG) into 2 molecules of pyruvate. Also contains a secondary oxaloacetate (OAA) decarboxylase activity due to the common pyruvate enolate transition state formed following C-C bond cleavage in the retro-aldol and decarboxylation reactions.</text>
</comment>
<name>A0A7K3VWV5_9ACTN</name>
<evidence type="ECO:0000256" key="12">
    <source>
        <dbReference type="ARBA" id="ARBA00047973"/>
    </source>
</evidence>
<accession>A0A7K3VWV5</accession>
<evidence type="ECO:0000256" key="9">
    <source>
        <dbReference type="ARBA" id="ARBA00029596"/>
    </source>
</evidence>
<evidence type="ECO:0000256" key="3">
    <source>
        <dbReference type="ARBA" id="ARBA00008621"/>
    </source>
</evidence>
<evidence type="ECO:0000256" key="6">
    <source>
        <dbReference type="ARBA" id="ARBA00012947"/>
    </source>
</evidence>
<keyword evidence="13" id="KW-0460">Magnesium</keyword>
<feature type="binding site" evidence="13">
    <location>
        <position position="112"/>
    </location>
    <ligand>
        <name>Mg(2+)</name>
        <dbReference type="ChEBI" id="CHEBI:18420"/>
    </ligand>
</feature>
<dbReference type="SUPFAM" id="SSF89562">
    <property type="entry name" value="RraA-like"/>
    <property type="match status" value="1"/>
</dbReference>
<comment type="cofactor">
    <cofactor evidence="2">
        <name>a divalent metal cation</name>
        <dbReference type="ChEBI" id="CHEBI:60240"/>
    </cofactor>
</comment>
<feature type="binding site" evidence="13">
    <location>
        <begin position="89"/>
        <end position="92"/>
    </location>
    <ligand>
        <name>substrate</name>
    </ligand>
</feature>
<dbReference type="Proteomes" id="UP000470246">
    <property type="component" value="Unassembled WGS sequence"/>
</dbReference>
<dbReference type="PANTHER" id="PTHR33254:SF4">
    <property type="entry name" value="4-HYDROXY-4-METHYL-2-OXOGLUTARATE ALDOLASE 3-RELATED"/>
    <property type="match status" value="1"/>
</dbReference>
<dbReference type="AlphaFoldDB" id="A0A7K3VWV5"/>
<evidence type="ECO:0000313" key="15">
    <source>
        <dbReference type="Proteomes" id="UP000470246"/>
    </source>
</evidence>
<keyword evidence="13" id="KW-0479">Metal-binding</keyword>
<dbReference type="InterPro" id="IPR005493">
    <property type="entry name" value="RraA/RraA-like"/>
</dbReference>
<sequence>MSAPLPTAEFAGLPTAALSDAMDRLALPAACQGVRPLAPGQRLLGRAFTVRYVATGRPPGTVGDFVDDVPPGDVVVIDNGGREDCTVWGDILTAVASQRGIAGTVIDGVCRDVHRARDIGYPVYSRGWFMRTGKDRVTVSDVGTPVSVAGIRVRAGDLLVGDDDGVVVVPVEVEQEVLAIAREIEDREGAILAAALAGSSLRDARAAQGYHQLQRAGRPHPDEEER</sequence>
<evidence type="ECO:0000256" key="10">
    <source>
        <dbReference type="ARBA" id="ARBA00030169"/>
    </source>
</evidence>
<evidence type="ECO:0000256" key="7">
    <source>
        <dbReference type="ARBA" id="ARBA00016549"/>
    </source>
</evidence>
<dbReference type="EC" id="4.1.1.112" evidence="6"/>
<protein>
    <recommendedName>
        <fullName evidence="7">Putative 4-hydroxy-4-methyl-2-oxoglutarate aldolase</fullName>
        <ecNumber evidence="6">4.1.1.112</ecNumber>
        <ecNumber evidence="5">4.1.3.17</ecNumber>
    </recommendedName>
    <alternativeName>
        <fullName evidence="11">Oxaloacetate decarboxylase</fullName>
    </alternativeName>
    <alternativeName>
        <fullName evidence="9">Regulator of ribonuclease activity homolog</fullName>
    </alternativeName>
    <alternativeName>
        <fullName evidence="10">RraA-like protein</fullName>
    </alternativeName>
</protein>
<dbReference type="EMBL" id="JAAGWF010000005">
    <property type="protein sequence ID" value="NEK57126.1"/>
    <property type="molecule type" value="Genomic_DNA"/>
</dbReference>
<dbReference type="Gene3D" id="3.50.30.40">
    <property type="entry name" value="Ribonuclease E inhibitor RraA/RraA-like"/>
    <property type="match status" value="1"/>
</dbReference>
<dbReference type="GO" id="GO:0008948">
    <property type="term" value="F:oxaloacetate decarboxylase activity"/>
    <property type="evidence" value="ECO:0007669"/>
    <property type="project" value="UniProtKB-EC"/>
</dbReference>
<dbReference type="InterPro" id="IPR036704">
    <property type="entry name" value="RraA/RraA-like_sf"/>
</dbReference>
<comment type="caution">
    <text evidence="14">The sequence shown here is derived from an EMBL/GenBank/DDBJ whole genome shotgun (WGS) entry which is preliminary data.</text>
</comment>
<comment type="similarity">
    <text evidence="3">Belongs to the class II aldolase/RraA-like family.</text>
</comment>
<comment type="catalytic activity">
    <reaction evidence="12">
        <text>oxaloacetate + H(+) = pyruvate + CO2</text>
        <dbReference type="Rhea" id="RHEA:15641"/>
        <dbReference type="ChEBI" id="CHEBI:15361"/>
        <dbReference type="ChEBI" id="CHEBI:15378"/>
        <dbReference type="ChEBI" id="CHEBI:16452"/>
        <dbReference type="ChEBI" id="CHEBI:16526"/>
        <dbReference type="EC" id="4.1.1.112"/>
    </reaction>
</comment>
<comment type="catalytic activity">
    <reaction evidence="1">
        <text>4-hydroxy-4-methyl-2-oxoglutarate = 2 pyruvate</text>
        <dbReference type="Rhea" id="RHEA:22748"/>
        <dbReference type="ChEBI" id="CHEBI:15361"/>
        <dbReference type="ChEBI" id="CHEBI:58276"/>
        <dbReference type="EC" id="4.1.3.17"/>
    </reaction>
</comment>
<proteinExistence type="inferred from homology"/>
<evidence type="ECO:0000256" key="1">
    <source>
        <dbReference type="ARBA" id="ARBA00001342"/>
    </source>
</evidence>
<dbReference type="EC" id="4.1.3.17" evidence="5"/>
<evidence type="ECO:0000313" key="14">
    <source>
        <dbReference type="EMBL" id="NEK57126.1"/>
    </source>
</evidence>
<evidence type="ECO:0000256" key="13">
    <source>
        <dbReference type="PIRSR" id="PIRSR605493-1"/>
    </source>
</evidence>
<comment type="cofactor">
    <cofactor evidence="13">
        <name>Mg(2+)</name>
        <dbReference type="ChEBI" id="CHEBI:18420"/>
    </cofactor>
</comment>
<dbReference type="RefSeq" id="WP_163480309.1">
    <property type="nucleotide sequence ID" value="NZ_JAAGWF010000005.1"/>
</dbReference>
<reference evidence="14 15" key="1">
    <citation type="submission" date="2020-02" db="EMBL/GenBank/DDBJ databases">
        <title>Geodermatophilus sabuli CPCC 205279 I12A-02694.</title>
        <authorList>
            <person name="Jiang Z."/>
        </authorList>
    </citation>
    <scope>NUCLEOTIDE SEQUENCE [LARGE SCALE GENOMIC DNA]</scope>
    <source>
        <strain evidence="14 15">I12A-02694</strain>
    </source>
</reference>
<dbReference type="CDD" id="cd16841">
    <property type="entry name" value="RraA_family"/>
    <property type="match status" value="1"/>
</dbReference>
<dbReference type="GO" id="GO:0047443">
    <property type="term" value="F:4-hydroxy-4-methyl-2-oxoglutarate aldolase activity"/>
    <property type="evidence" value="ECO:0007669"/>
    <property type="project" value="UniProtKB-EC"/>
</dbReference>
<evidence type="ECO:0000256" key="5">
    <source>
        <dbReference type="ARBA" id="ARBA00012213"/>
    </source>
</evidence>
<dbReference type="GO" id="GO:0046872">
    <property type="term" value="F:metal ion binding"/>
    <property type="evidence" value="ECO:0007669"/>
    <property type="project" value="UniProtKB-KW"/>
</dbReference>
<comment type="subunit">
    <text evidence="4">Homotrimer.</text>
</comment>